<dbReference type="PANTHER" id="PTHR43744:SF12">
    <property type="entry name" value="ABC TRANSPORTER PERMEASE PROTEIN MG189-RELATED"/>
    <property type="match status" value="1"/>
</dbReference>
<feature type="transmembrane region" description="Helical" evidence="7">
    <location>
        <begin position="140"/>
        <end position="157"/>
    </location>
</feature>
<dbReference type="InterPro" id="IPR000515">
    <property type="entry name" value="MetI-like"/>
</dbReference>
<dbReference type="PANTHER" id="PTHR43744">
    <property type="entry name" value="ABC TRANSPORTER PERMEASE PROTEIN MG189-RELATED-RELATED"/>
    <property type="match status" value="1"/>
</dbReference>
<dbReference type="Gene3D" id="1.10.3720.10">
    <property type="entry name" value="MetI-like"/>
    <property type="match status" value="1"/>
</dbReference>
<feature type="transmembrane region" description="Helical" evidence="7">
    <location>
        <begin position="71"/>
        <end position="95"/>
    </location>
</feature>
<feature type="transmembrane region" description="Helical" evidence="7">
    <location>
        <begin position="12"/>
        <end position="33"/>
    </location>
</feature>
<protein>
    <submittedName>
        <fullName evidence="9">Lactose transport system permease protein LacG</fullName>
    </submittedName>
</protein>
<dbReference type="GO" id="GO:0005886">
    <property type="term" value="C:plasma membrane"/>
    <property type="evidence" value="ECO:0007669"/>
    <property type="project" value="UniProtKB-SubCell"/>
</dbReference>
<dbReference type="GO" id="GO:0055085">
    <property type="term" value="P:transmembrane transport"/>
    <property type="evidence" value="ECO:0007669"/>
    <property type="project" value="InterPro"/>
</dbReference>
<dbReference type="Proteomes" id="UP000265341">
    <property type="component" value="Unassembled WGS sequence"/>
</dbReference>
<name>A0A399F195_9DEIN</name>
<evidence type="ECO:0000256" key="2">
    <source>
        <dbReference type="ARBA" id="ARBA00022448"/>
    </source>
</evidence>
<evidence type="ECO:0000256" key="3">
    <source>
        <dbReference type="ARBA" id="ARBA00022475"/>
    </source>
</evidence>
<evidence type="ECO:0000259" key="8">
    <source>
        <dbReference type="PROSITE" id="PS50928"/>
    </source>
</evidence>
<gene>
    <name evidence="9" type="primary">lacG_1</name>
    <name evidence="9" type="ORF">Mrose_00058</name>
</gene>
<accession>A0A399F195</accession>
<evidence type="ECO:0000256" key="4">
    <source>
        <dbReference type="ARBA" id="ARBA00022692"/>
    </source>
</evidence>
<keyword evidence="6 7" id="KW-0472">Membrane</keyword>
<comment type="subcellular location">
    <subcellularLocation>
        <location evidence="1 7">Cell membrane</location>
        <topology evidence="1 7">Multi-pass membrane protein</topology>
    </subcellularLocation>
</comment>
<dbReference type="OrthoDB" id="9771544at2"/>
<organism evidence="9 10">
    <name type="scientific">Calidithermus roseus</name>
    <dbReference type="NCBI Taxonomy" id="1644118"/>
    <lineage>
        <taxon>Bacteria</taxon>
        <taxon>Thermotogati</taxon>
        <taxon>Deinococcota</taxon>
        <taxon>Deinococci</taxon>
        <taxon>Thermales</taxon>
        <taxon>Thermaceae</taxon>
        <taxon>Calidithermus</taxon>
    </lineage>
</organism>
<keyword evidence="4 7" id="KW-0812">Transmembrane</keyword>
<dbReference type="EMBL" id="QWLA01000001">
    <property type="protein sequence ID" value="RIH89833.1"/>
    <property type="molecule type" value="Genomic_DNA"/>
</dbReference>
<evidence type="ECO:0000313" key="9">
    <source>
        <dbReference type="EMBL" id="RIH89833.1"/>
    </source>
</evidence>
<reference evidence="9 10" key="1">
    <citation type="submission" date="2018-08" db="EMBL/GenBank/DDBJ databases">
        <title>Meiothermus roseus NBRC 110900 genome sequencing project.</title>
        <authorList>
            <person name="Da Costa M.S."/>
            <person name="Albuquerque L."/>
            <person name="Raposo P."/>
            <person name="Froufe H.J.C."/>
            <person name="Barroso C.S."/>
            <person name="Egas C."/>
        </authorList>
    </citation>
    <scope>NUCLEOTIDE SEQUENCE [LARGE SCALE GENOMIC DNA]</scope>
    <source>
        <strain evidence="9 10">NBRC 110900</strain>
    </source>
</reference>
<dbReference type="PROSITE" id="PS50928">
    <property type="entry name" value="ABC_TM1"/>
    <property type="match status" value="1"/>
</dbReference>
<keyword evidence="5 7" id="KW-1133">Transmembrane helix</keyword>
<comment type="caution">
    <text evidence="9">The sequence shown here is derived from an EMBL/GenBank/DDBJ whole genome shotgun (WGS) entry which is preliminary data.</text>
</comment>
<proteinExistence type="inferred from homology"/>
<evidence type="ECO:0000256" key="5">
    <source>
        <dbReference type="ARBA" id="ARBA00022989"/>
    </source>
</evidence>
<keyword evidence="3" id="KW-1003">Cell membrane</keyword>
<keyword evidence="10" id="KW-1185">Reference proteome</keyword>
<feature type="transmembrane region" description="Helical" evidence="7">
    <location>
        <begin position="240"/>
        <end position="263"/>
    </location>
</feature>
<sequence length="278" mass="30968">MRRQQFVRSIWLHLVMVPLALLWLAPLWLMFVFSTLPERDIFSTPTPLLPGGDFFTNLQNLNADTNFSRTLLNSVVISLIYTVLSVLLTSLAGYAFARFRFWGSTTLFTVVIATLTIPYFVVVIPQYILIAREFKITNTYWAVVLPSLANSLGVFYMRQSFLSLPSSLLEAARIDGAGEWRIFFQIALPLVRPAMAALSLILFLTAWNDYLWPLLVLSPDNKAALTAPVALGSLIGLTRVSWGGIMVGAVLMTVPFLILFVFLQRQFIAGIAAGGVKD</sequence>
<evidence type="ECO:0000256" key="1">
    <source>
        <dbReference type="ARBA" id="ARBA00004651"/>
    </source>
</evidence>
<dbReference type="InterPro" id="IPR035906">
    <property type="entry name" value="MetI-like_sf"/>
</dbReference>
<feature type="transmembrane region" description="Helical" evidence="7">
    <location>
        <begin position="182"/>
        <end position="207"/>
    </location>
</feature>
<evidence type="ECO:0000256" key="7">
    <source>
        <dbReference type="RuleBase" id="RU363032"/>
    </source>
</evidence>
<feature type="transmembrane region" description="Helical" evidence="7">
    <location>
        <begin position="107"/>
        <end position="128"/>
    </location>
</feature>
<evidence type="ECO:0000313" key="10">
    <source>
        <dbReference type="Proteomes" id="UP000265341"/>
    </source>
</evidence>
<dbReference type="AlphaFoldDB" id="A0A399F195"/>
<dbReference type="SUPFAM" id="SSF161098">
    <property type="entry name" value="MetI-like"/>
    <property type="match status" value="1"/>
</dbReference>
<keyword evidence="2 7" id="KW-0813">Transport</keyword>
<feature type="domain" description="ABC transmembrane type-1" evidence="8">
    <location>
        <begin position="71"/>
        <end position="263"/>
    </location>
</feature>
<dbReference type="CDD" id="cd06261">
    <property type="entry name" value="TM_PBP2"/>
    <property type="match status" value="1"/>
</dbReference>
<dbReference type="Pfam" id="PF00528">
    <property type="entry name" value="BPD_transp_1"/>
    <property type="match status" value="1"/>
</dbReference>
<comment type="similarity">
    <text evidence="7">Belongs to the binding-protein-dependent transport system permease family.</text>
</comment>
<dbReference type="RefSeq" id="WP_119275435.1">
    <property type="nucleotide sequence ID" value="NZ_QWLA01000001.1"/>
</dbReference>
<evidence type="ECO:0000256" key="6">
    <source>
        <dbReference type="ARBA" id="ARBA00023136"/>
    </source>
</evidence>